<feature type="non-terminal residue" evidence="3">
    <location>
        <position position="110"/>
    </location>
</feature>
<evidence type="ECO:0000256" key="2">
    <source>
        <dbReference type="SAM" id="Phobius"/>
    </source>
</evidence>
<keyword evidence="4" id="KW-1185">Reference proteome</keyword>
<feature type="region of interest" description="Disordered" evidence="1">
    <location>
        <begin position="1"/>
        <end position="22"/>
    </location>
</feature>
<keyword evidence="2" id="KW-0472">Membrane</keyword>
<evidence type="ECO:0000256" key="1">
    <source>
        <dbReference type="SAM" id="MobiDB-lite"/>
    </source>
</evidence>
<evidence type="ECO:0000313" key="4">
    <source>
        <dbReference type="Proteomes" id="UP000747399"/>
    </source>
</evidence>
<proteinExistence type="predicted"/>
<keyword evidence="2" id="KW-0812">Transmembrane</keyword>
<feature type="non-terminal residue" evidence="3">
    <location>
        <position position="1"/>
    </location>
</feature>
<gene>
    <name evidence="3" type="ORF">Vafri_4163</name>
</gene>
<dbReference type="EMBL" id="BNCO01000004">
    <property type="protein sequence ID" value="GIL47310.1"/>
    <property type="molecule type" value="Genomic_DNA"/>
</dbReference>
<dbReference type="Proteomes" id="UP000747399">
    <property type="component" value="Unassembled WGS sequence"/>
</dbReference>
<evidence type="ECO:0000313" key="3">
    <source>
        <dbReference type="EMBL" id="GIL47310.1"/>
    </source>
</evidence>
<comment type="caution">
    <text evidence="3">The sequence shown here is derived from an EMBL/GenBank/DDBJ whole genome shotgun (WGS) entry which is preliminary data.</text>
</comment>
<protein>
    <submittedName>
        <fullName evidence="3">Uncharacterized protein</fullName>
    </submittedName>
</protein>
<keyword evidence="2" id="KW-1133">Transmembrane helix</keyword>
<reference evidence="3" key="1">
    <citation type="journal article" date="2021" name="Proc. Natl. Acad. Sci. U.S.A.">
        <title>Three genomes in the algal genus Volvox reveal the fate of a haploid sex-determining region after a transition to homothallism.</title>
        <authorList>
            <person name="Yamamoto K."/>
            <person name="Hamaji T."/>
            <person name="Kawai-Toyooka H."/>
            <person name="Matsuzaki R."/>
            <person name="Takahashi F."/>
            <person name="Nishimura Y."/>
            <person name="Kawachi M."/>
            <person name="Noguchi H."/>
            <person name="Minakuchi Y."/>
            <person name="Umen J.G."/>
            <person name="Toyoda A."/>
            <person name="Nozaki H."/>
        </authorList>
    </citation>
    <scope>NUCLEOTIDE SEQUENCE</scope>
    <source>
        <strain evidence="3">NIES-3780</strain>
    </source>
</reference>
<sequence>AQVCGTAASHPPSHPALDATGGGEHDGITFVRCLVAARSDFPVIRHIQQHPRPHHLRRLLPHCLLAVLFHLNGLCFPTQLAVRLAVFGRPRRLRYSMMVHGPCTLVAEAA</sequence>
<accession>A0A8J4AVS5</accession>
<name>A0A8J4AVS5_9CHLO</name>
<feature type="transmembrane region" description="Helical" evidence="2">
    <location>
        <begin position="59"/>
        <end position="86"/>
    </location>
</feature>
<dbReference type="AlphaFoldDB" id="A0A8J4AVS5"/>
<organism evidence="3 4">
    <name type="scientific">Volvox africanus</name>
    <dbReference type="NCBI Taxonomy" id="51714"/>
    <lineage>
        <taxon>Eukaryota</taxon>
        <taxon>Viridiplantae</taxon>
        <taxon>Chlorophyta</taxon>
        <taxon>core chlorophytes</taxon>
        <taxon>Chlorophyceae</taxon>
        <taxon>CS clade</taxon>
        <taxon>Chlamydomonadales</taxon>
        <taxon>Volvocaceae</taxon>
        <taxon>Volvox</taxon>
    </lineage>
</organism>